<dbReference type="SUPFAM" id="SSF56176">
    <property type="entry name" value="FAD-binding/transporter-associated domain-like"/>
    <property type="match status" value="1"/>
</dbReference>
<comment type="caution">
    <text evidence="2">The sequence shown here is derived from an EMBL/GenBank/DDBJ whole genome shotgun (WGS) entry which is preliminary data.</text>
</comment>
<proteinExistence type="predicted"/>
<accession>X6MW43</accession>
<dbReference type="AlphaFoldDB" id="X6MW43"/>
<dbReference type="PANTHER" id="PTHR43762:SF1">
    <property type="entry name" value="D-ARABINONO-1,4-LACTONE OXIDASE"/>
    <property type="match status" value="1"/>
</dbReference>
<feature type="domain" description="FAD-binding PCMH-type" evidence="1">
    <location>
        <begin position="1"/>
        <end position="120"/>
    </location>
</feature>
<dbReference type="GO" id="GO:0016899">
    <property type="term" value="F:oxidoreductase activity, acting on the CH-OH group of donors, oxygen as acceptor"/>
    <property type="evidence" value="ECO:0007669"/>
    <property type="project" value="InterPro"/>
</dbReference>
<dbReference type="GO" id="GO:0071949">
    <property type="term" value="F:FAD binding"/>
    <property type="evidence" value="ECO:0007669"/>
    <property type="project" value="InterPro"/>
</dbReference>
<evidence type="ECO:0000313" key="2">
    <source>
        <dbReference type="EMBL" id="ETO18044.1"/>
    </source>
</evidence>
<dbReference type="Gene3D" id="3.30.465.10">
    <property type="match status" value="1"/>
</dbReference>
<dbReference type="EMBL" id="ASPP01015582">
    <property type="protein sequence ID" value="ETO18044.1"/>
    <property type="molecule type" value="Genomic_DNA"/>
</dbReference>
<dbReference type="InterPro" id="IPR010734">
    <property type="entry name" value="Copine_C"/>
</dbReference>
<name>X6MW43_RETFI</name>
<keyword evidence="3" id="KW-1185">Reference proteome</keyword>
<dbReference type="PANTHER" id="PTHR43762">
    <property type="entry name" value="L-GULONOLACTONE OXIDASE"/>
    <property type="match status" value="1"/>
</dbReference>
<dbReference type="PROSITE" id="PS51387">
    <property type="entry name" value="FAD_PCMH"/>
    <property type="match status" value="1"/>
</dbReference>
<evidence type="ECO:0000259" key="1">
    <source>
        <dbReference type="PROSITE" id="PS51387"/>
    </source>
</evidence>
<dbReference type="InterPro" id="IPR016169">
    <property type="entry name" value="FAD-bd_PCMH_sub2"/>
</dbReference>
<organism evidence="2 3">
    <name type="scientific">Reticulomyxa filosa</name>
    <dbReference type="NCBI Taxonomy" id="46433"/>
    <lineage>
        <taxon>Eukaryota</taxon>
        <taxon>Sar</taxon>
        <taxon>Rhizaria</taxon>
        <taxon>Retaria</taxon>
        <taxon>Foraminifera</taxon>
        <taxon>Monothalamids</taxon>
        <taxon>Reticulomyxidae</taxon>
        <taxon>Reticulomyxa</taxon>
    </lineage>
</organism>
<dbReference type="Proteomes" id="UP000023152">
    <property type="component" value="Unassembled WGS sequence"/>
</dbReference>
<dbReference type="InterPro" id="IPR036318">
    <property type="entry name" value="FAD-bd_PCMH-like_sf"/>
</dbReference>
<gene>
    <name evidence="2" type="ORF">RFI_19248</name>
</gene>
<protein>
    <submittedName>
        <fullName evidence="2">L-galactono-1,4-lactone dehydorogenase</fullName>
    </submittedName>
</protein>
<sequence>MNSVLYIDAKNMKVTVQSGCTVQQVLKAIRPYGMTLENIPSIMTQQMSGLTQVSAQGMRLDLCPCNTQMVPLIANDQSLQCAAGGVIRTRRRQSNLFPFVRVGLGRLGVVTQMTLQCVKSHKLKGEVRVYSHKELTKKIADDSWLQAHQQTTTGQPQGFHGLVGSFIRNLNQCELFYWKRREHVHLTEGDHVRWNDDILGFDGKKLCAHDLLGKSDQFLEIYLVDNKYIYNYFLIKCILELYGSTLFQPLLSKAVASAVHSNVKNKIQYFTLLVLACDIVLAANKYLSLSIIIVGVGLADFTQTEALKGEAAKRDIAEFVSLRDYSKPLKGANGHVIGFTDTLRGTFQRKFEGNSTTIYELYQNS</sequence>
<dbReference type="InterPro" id="IPR010031">
    <property type="entry name" value="FAD_lactone_oxidase-like"/>
</dbReference>
<evidence type="ECO:0000313" key="3">
    <source>
        <dbReference type="Proteomes" id="UP000023152"/>
    </source>
</evidence>
<reference evidence="2 3" key="1">
    <citation type="journal article" date="2013" name="Curr. Biol.">
        <title>The Genome of the Foraminiferan Reticulomyxa filosa.</title>
        <authorList>
            <person name="Glockner G."/>
            <person name="Hulsmann N."/>
            <person name="Schleicher M."/>
            <person name="Noegel A.A."/>
            <person name="Eichinger L."/>
            <person name="Gallinger C."/>
            <person name="Pawlowski J."/>
            <person name="Sierra R."/>
            <person name="Euteneuer U."/>
            <person name="Pillet L."/>
            <person name="Moustafa A."/>
            <person name="Platzer M."/>
            <person name="Groth M."/>
            <person name="Szafranski K."/>
            <person name="Schliwa M."/>
        </authorList>
    </citation>
    <scope>NUCLEOTIDE SEQUENCE [LARGE SCALE GENOMIC DNA]</scope>
</reference>
<dbReference type="Pfam" id="PF07002">
    <property type="entry name" value="Copine"/>
    <property type="match status" value="1"/>
</dbReference>
<dbReference type="InterPro" id="IPR016166">
    <property type="entry name" value="FAD-bd_PCMH"/>
</dbReference>